<dbReference type="EMBL" id="BAABAT010000013">
    <property type="protein sequence ID" value="GAA4252590.1"/>
    <property type="molecule type" value="Genomic_DNA"/>
</dbReference>
<name>A0ABP8DCI9_9ACTN</name>
<comment type="caution">
    <text evidence="1">The sequence shown here is derived from an EMBL/GenBank/DDBJ whole genome shotgun (WGS) entry which is preliminary data.</text>
</comment>
<dbReference type="Proteomes" id="UP001500620">
    <property type="component" value="Unassembled WGS sequence"/>
</dbReference>
<sequence>MKVFETAAGQRRALLALPMPAVPVLGRADVGYWSITTLDGSGRLADRSPVRVLGWTAGQRLSASIHAAVGCVSPADNGRLAVAAHGHVRLPAAMRHTLGLACGDRVLVVGRLEQNVLIVYPLRIVASLLAAFEASAGVNLQP</sequence>
<gene>
    <name evidence="1" type="ORF">GCM10022255_050000</name>
</gene>
<evidence type="ECO:0008006" key="3">
    <source>
        <dbReference type="Google" id="ProtNLM"/>
    </source>
</evidence>
<proteinExistence type="predicted"/>
<accession>A0ABP8DCI9</accession>
<organism evidence="1 2">
    <name type="scientific">Dactylosporangium darangshiense</name>
    <dbReference type="NCBI Taxonomy" id="579108"/>
    <lineage>
        <taxon>Bacteria</taxon>
        <taxon>Bacillati</taxon>
        <taxon>Actinomycetota</taxon>
        <taxon>Actinomycetes</taxon>
        <taxon>Micromonosporales</taxon>
        <taxon>Micromonosporaceae</taxon>
        <taxon>Dactylosporangium</taxon>
    </lineage>
</organism>
<evidence type="ECO:0000313" key="2">
    <source>
        <dbReference type="Proteomes" id="UP001500620"/>
    </source>
</evidence>
<reference evidence="2" key="1">
    <citation type="journal article" date="2019" name="Int. J. Syst. Evol. Microbiol.">
        <title>The Global Catalogue of Microorganisms (GCM) 10K type strain sequencing project: providing services to taxonomists for standard genome sequencing and annotation.</title>
        <authorList>
            <consortium name="The Broad Institute Genomics Platform"/>
            <consortium name="The Broad Institute Genome Sequencing Center for Infectious Disease"/>
            <person name="Wu L."/>
            <person name="Ma J."/>
        </authorList>
    </citation>
    <scope>NUCLEOTIDE SEQUENCE [LARGE SCALE GENOMIC DNA]</scope>
    <source>
        <strain evidence="2">JCM 17441</strain>
    </source>
</reference>
<protein>
    <recommendedName>
        <fullName evidence="3">AbrB family transcriptional regulator</fullName>
    </recommendedName>
</protein>
<keyword evidence="2" id="KW-1185">Reference proteome</keyword>
<evidence type="ECO:0000313" key="1">
    <source>
        <dbReference type="EMBL" id="GAA4252590.1"/>
    </source>
</evidence>